<keyword evidence="3" id="KW-1185">Reference proteome</keyword>
<dbReference type="RefSeq" id="WP_015027942.1">
    <property type="nucleotide sequence ID" value="NC_018748.1"/>
</dbReference>
<evidence type="ECO:0000313" key="2">
    <source>
        <dbReference type="EMBL" id="AFK02242.1"/>
    </source>
</evidence>
<keyword evidence="1" id="KW-0472">Membrane</keyword>
<gene>
    <name evidence="2" type="ordered locus">Emtol_1092</name>
</gene>
<name>A0ABN4AJQ2_EMTOG</name>
<feature type="transmembrane region" description="Helical" evidence="1">
    <location>
        <begin position="50"/>
        <end position="72"/>
    </location>
</feature>
<keyword evidence="1" id="KW-0812">Transmembrane</keyword>
<evidence type="ECO:0000256" key="1">
    <source>
        <dbReference type="SAM" id="Phobius"/>
    </source>
</evidence>
<evidence type="ECO:0008006" key="4">
    <source>
        <dbReference type="Google" id="ProtNLM"/>
    </source>
</evidence>
<accession>A0ABN4AJQ2</accession>
<dbReference type="EMBL" id="CP002961">
    <property type="protein sequence ID" value="AFK02242.1"/>
    <property type="molecule type" value="Genomic_DNA"/>
</dbReference>
<feature type="transmembrane region" description="Helical" evidence="1">
    <location>
        <begin position="24"/>
        <end position="44"/>
    </location>
</feature>
<keyword evidence="1" id="KW-1133">Transmembrane helix</keyword>
<organism evidence="2 3">
    <name type="scientific">Emticicia oligotrophica (strain DSM 17448 / CIP 109782 / MTCC 6937 / GPTSA100-15)</name>
    <dbReference type="NCBI Taxonomy" id="929562"/>
    <lineage>
        <taxon>Bacteria</taxon>
        <taxon>Pseudomonadati</taxon>
        <taxon>Bacteroidota</taxon>
        <taxon>Cytophagia</taxon>
        <taxon>Cytophagales</taxon>
        <taxon>Leadbetterellaceae</taxon>
        <taxon>Emticicia</taxon>
    </lineage>
</organism>
<proteinExistence type="predicted"/>
<protein>
    <recommendedName>
        <fullName evidence="4">Redox-active disulfide protein 2</fullName>
    </recommendedName>
</protein>
<evidence type="ECO:0000313" key="3">
    <source>
        <dbReference type="Proteomes" id="UP000002875"/>
    </source>
</evidence>
<sequence length="80" mass="8892">MKENPYSKMSLEELEAKAKNLKKAASIFTGMLLVLGFAVTFLAIRQGFSSMTLVPTALLPIFIINLFSLNAIQKEINSRK</sequence>
<reference evidence="2 3" key="1">
    <citation type="submission" date="2011-07" db="EMBL/GenBank/DDBJ databases">
        <title>The complete genome of chromosome of Emticicia oligotrophica DSM 17448.</title>
        <authorList>
            <consortium name="US DOE Joint Genome Institute (JGI-PGF)"/>
            <person name="Lucas S."/>
            <person name="Han J."/>
            <person name="Lapidus A."/>
            <person name="Bruce D."/>
            <person name="Goodwin L."/>
            <person name="Pitluck S."/>
            <person name="Peters L."/>
            <person name="Kyrpides N."/>
            <person name="Mavromatis K."/>
            <person name="Ivanova N."/>
            <person name="Ovchinnikova G."/>
            <person name="Teshima H."/>
            <person name="Detter J.C."/>
            <person name="Tapia R."/>
            <person name="Han C."/>
            <person name="Land M."/>
            <person name="Hauser L."/>
            <person name="Markowitz V."/>
            <person name="Cheng J.-F."/>
            <person name="Hugenholtz P."/>
            <person name="Woyke T."/>
            <person name="Wu D."/>
            <person name="Tindall B."/>
            <person name="Pomrenke H."/>
            <person name="Brambilla E."/>
            <person name="Klenk H.-P."/>
            <person name="Eisen J.A."/>
        </authorList>
    </citation>
    <scope>NUCLEOTIDE SEQUENCE [LARGE SCALE GENOMIC DNA]</scope>
    <source>
        <strain evidence="2 3">DSM 17448</strain>
    </source>
</reference>
<dbReference type="Proteomes" id="UP000002875">
    <property type="component" value="Chromosome"/>
</dbReference>